<dbReference type="Gene3D" id="2.60.120.650">
    <property type="entry name" value="Cupin"/>
    <property type="match status" value="1"/>
</dbReference>
<comment type="caution">
    <text evidence="2">The sequence shown here is derived from an EMBL/GenBank/DDBJ whole genome shotgun (WGS) entry which is preliminary data.</text>
</comment>
<feature type="domain" description="JmjC" evidence="1">
    <location>
        <begin position="186"/>
        <end position="300"/>
    </location>
</feature>
<proteinExistence type="predicted"/>
<reference evidence="2 3" key="1">
    <citation type="journal article" date="2023" name="Nucleic Acids Res.">
        <title>The hologenome of Daphnia magna reveals possible DNA methylation and microbiome-mediated evolution of the host genome.</title>
        <authorList>
            <person name="Chaturvedi A."/>
            <person name="Li X."/>
            <person name="Dhandapani V."/>
            <person name="Marshall H."/>
            <person name="Kissane S."/>
            <person name="Cuenca-Cambronero M."/>
            <person name="Asole G."/>
            <person name="Calvet F."/>
            <person name="Ruiz-Romero M."/>
            <person name="Marangio P."/>
            <person name="Guigo R."/>
            <person name="Rago D."/>
            <person name="Mirbahai L."/>
            <person name="Eastwood N."/>
            <person name="Colbourne J.K."/>
            <person name="Zhou J."/>
            <person name="Mallon E."/>
            <person name="Orsini L."/>
        </authorList>
    </citation>
    <scope>NUCLEOTIDE SEQUENCE [LARGE SCALE GENOMIC DNA]</scope>
    <source>
        <strain evidence="2">LRV0_1</strain>
    </source>
</reference>
<dbReference type="InterPro" id="IPR003347">
    <property type="entry name" value="JmjC_dom"/>
</dbReference>
<dbReference type="SUPFAM" id="SSF51197">
    <property type="entry name" value="Clavaminate synthase-like"/>
    <property type="match status" value="1"/>
</dbReference>
<dbReference type="Proteomes" id="UP001234178">
    <property type="component" value="Unassembled WGS sequence"/>
</dbReference>
<organism evidence="2 3">
    <name type="scientific">Daphnia magna</name>
    <dbReference type="NCBI Taxonomy" id="35525"/>
    <lineage>
        <taxon>Eukaryota</taxon>
        <taxon>Metazoa</taxon>
        <taxon>Ecdysozoa</taxon>
        <taxon>Arthropoda</taxon>
        <taxon>Crustacea</taxon>
        <taxon>Branchiopoda</taxon>
        <taxon>Diplostraca</taxon>
        <taxon>Cladocera</taxon>
        <taxon>Anomopoda</taxon>
        <taxon>Daphniidae</taxon>
        <taxon>Daphnia</taxon>
    </lineage>
</organism>
<accession>A0ABQ9Z213</accession>
<dbReference type="EMBL" id="JAOYFB010000002">
    <property type="protein sequence ID" value="KAK4006949.1"/>
    <property type="molecule type" value="Genomic_DNA"/>
</dbReference>
<gene>
    <name evidence="2" type="ORF">OUZ56_012103</name>
</gene>
<dbReference type="PROSITE" id="PS51184">
    <property type="entry name" value="JMJC"/>
    <property type="match status" value="1"/>
</dbReference>
<name>A0ABQ9Z213_9CRUS</name>
<keyword evidence="3" id="KW-1185">Reference proteome</keyword>
<evidence type="ECO:0000313" key="2">
    <source>
        <dbReference type="EMBL" id="KAK4006949.1"/>
    </source>
</evidence>
<sequence>MEIFAKGEPQQGHALDFWNGKSGILFSCKGSIKFALKTNNATKLSLRVLTMVIAEIRRWLTPRKAQQSTFTLFPLSSRRIRLRCSFRPAPESWLYLAGERYWEILTAKYGHDSGAGRKEQRSRIRLLERGRRENVDCLALRGVPTPSGAITLYGQTQFSPSGGYFSSHSHQGSIYRRYPGSQRRYTSAAFLSGLQRFPSIRAQSFQECHDLKDKNDMTLINKSQVLFGQAQSYTFWHVENLNMSSINYLHSGKRKYWIILPFIRILVSIAEKHADQLKQLFKEKGPLYYKCRSAELYAIL</sequence>
<protein>
    <recommendedName>
        <fullName evidence="1">JmjC domain-containing protein</fullName>
    </recommendedName>
</protein>
<dbReference type="Pfam" id="PF02373">
    <property type="entry name" value="JmjC"/>
    <property type="match status" value="1"/>
</dbReference>
<evidence type="ECO:0000259" key="1">
    <source>
        <dbReference type="PROSITE" id="PS51184"/>
    </source>
</evidence>
<evidence type="ECO:0000313" key="3">
    <source>
        <dbReference type="Proteomes" id="UP001234178"/>
    </source>
</evidence>